<comment type="caution">
    <text evidence="6">The sequence shown here is derived from an EMBL/GenBank/DDBJ whole genome shotgun (WGS) entry which is preliminary data.</text>
</comment>
<feature type="compositionally biased region" description="Basic and acidic residues" evidence="4">
    <location>
        <begin position="411"/>
        <end position="428"/>
    </location>
</feature>
<dbReference type="PROSITE" id="PS50102">
    <property type="entry name" value="RRM"/>
    <property type="match status" value="2"/>
</dbReference>
<dbReference type="PANTHER" id="PTHR48033">
    <property type="entry name" value="RNA-BINDING (RRM/RBD/RNP MOTIFS) FAMILY PROTEIN"/>
    <property type="match status" value="1"/>
</dbReference>
<dbReference type="EMBL" id="CAUJNA010003772">
    <property type="protein sequence ID" value="CAJ1409527.1"/>
    <property type="molecule type" value="Genomic_DNA"/>
</dbReference>
<evidence type="ECO:0000256" key="2">
    <source>
        <dbReference type="ARBA" id="ARBA00023242"/>
    </source>
</evidence>
<dbReference type="AlphaFoldDB" id="A0AA36JPV3"/>
<evidence type="ECO:0000313" key="7">
    <source>
        <dbReference type="Proteomes" id="UP001178507"/>
    </source>
</evidence>
<evidence type="ECO:0000256" key="4">
    <source>
        <dbReference type="SAM" id="MobiDB-lite"/>
    </source>
</evidence>
<dbReference type="SMART" id="SM00360">
    <property type="entry name" value="RRM"/>
    <property type="match status" value="2"/>
</dbReference>
<feature type="domain" description="RRM" evidence="5">
    <location>
        <begin position="327"/>
        <end position="413"/>
    </location>
</feature>
<dbReference type="SUPFAM" id="SSF54928">
    <property type="entry name" value="RNA-binding domain, RBD"/>
    <property type="match status" value="2"/>
</dbReference>
<evidence type="ECO:0000259" key="5">
    <source>
        <dbReference type="PROSITE" id="PS50102"/>
    </source>
</evidence>
<dbReference type="GO" id="GO:0000785">
    <property type="term" value="C:chromatin"/>
    <property type="evidence" value="ECO:0007669"/>
    <property type="project" value="TreeGrafter"/>
</dbReference>
<dbReference type="InterPro" id="IPR012677">
    <property type="entry name" value="Nucleotide-bd_a/b_plait_sf"/>
</dbReference>
<keyword evidence="3" id="KW-0694">RNA-binding</keyword>
<feature type="domain" description="RRM" evidence="5">
    <location>
        <begin position="608"/>
        <end position="686"/>
    </location>
</feature>
<proteinExistence type="predicted"/>
<name>A0AA36JPV3_9DINO</name>
<feature type="region of interest" description="Disordered" evidence="4">
    <location>
        <begin position="406"/>
        <end position="428"/>
    </location>
</feature>
<keyword evidence="7" id="KW-1185">Reference proteome</keyword>
<evidence type="ECO:0000256" key="1">
    <source>
        <dbReference type="ARBA" id="ARBA00004123"/>
    </source>
</evidence>
<protein>
    <recommendedName>
        <fullName evidence="5">RRM domain-containing protein</fullName>
    </recommendedName>
</protein>
<dbReference type="InterPro" id="IPR035979">
    <property type="entry name" value="RBD_domain_sf"/>
</dbReference>
<gene>
    <name evidence="6" type="ORF">EVOR1521_LOCUS30603</name>
</gene>
<dbReference type="Pfam" id="PF00076">
    <property type="entry name" value="RRM_1"/>
    <property type="match status" value="2"/>
</dbReference>
<accession>A0AA36JPV3</accession>
<dbReference type="Proteomes" id="UP001178507">
    <property type="component" value="Unassembled WGS sequence"/>
</dbReference>
<sequence length="692" mass="77546">MSWAELEWQAAQAAEQQVPRHFPAPARAAMLEAVQKQLLQQWAPNAQAHPAPGAWDAHTAWDSRQPPGREAHPRGDVRPAPTPSVDLQPEPCDLFGDTAWFPLKAAGRPPAYPGYPAYPGMPGMGMGMPGVGQEKPLDVPEHAQALQTLTSALGCRVTEEMLEDVPKATFAEASRLLLAVLGFMCEGPCQPMLRGNVVARGPHLPMWQGITPHVLLREWFDADELLGLFGQSAMRDAFESASRGPQRQFVTLLSRTAFVEAARPGSGRVLRIQWQLIFQQFPEISLVRALLTHVRRRCWEDSRDRSRSRSRSRERKTPKSEADGESVRFFLKNTGDLNEQKLRLHFKHYGQIMSCNVLMDKRKKQFRGMCFVTLKPEGFYKGKRNTKQMMIDWVLEESHVISGIPIEVTQADEKPQEDEEKKRDDRVEERRLARLDKEQRMIRSVGVVAPHLMDRGEKLVPSPWFRRWRHRLEMLPQGPNSWSLPQLQGFCGPLWREVADYANRTGDKTVKEALAFFQDAAGERWSFIPSADLLLTIGDGMVSLTALGVFLAPSYLDPVAPPTINTLVNIAIPTFASANPAPLPQMPVYSFSANPELNRMQKGNFDDCKIFIGGMTLATSLDQMMRGFAAYGKITDAVVMTDKMTGKPRGFGFIVFETPESVAAVLADHDKHHIDGKWVDVKRASSDGCPMP</sequence>
<reference evidence="6" key="1">
    <citation type="submission" date="2023-08" db="EMBL/GenBank/DDBJ databases">
        <authorList>
            <person name="Chen Y."/>
            <person name="Shah S."/>
            <person name="Dougan E. K."/>
            <person name="Thang M."/>
            <person name="Chan C."/>
        </authorList>
    </citation>
    <scope>NUCLEOTIDE SEQUENCE</scope>
</reference>
<organism evidence="6 7">
    <name type="scientific">Effrenium voratum</name>
    <dbReference type="NCBI Taxonomy" id="2562239"/>
    <lineage>
        <taxon>Eukaryota</taxon>
        <taxon>Sar</taxon>
        <taxon>Alveolata</taxon>
        <taxon>Dinophyceae</taxon>
        <taxon>Suessiales</taxon>
        <taxon>Symbiodiniaceae</taxon>
        <taxon>Effrenium</taxon>
    </lineage>
</organism>
<dbReference type="GO" id="GO:0003723">
    <property type="term" value="F:RNA binding"/>
    <property type="evidence" value="ECO:0007669"/>
    <property type="project" value="UniProtKB-UniRule"/>
</dbReference>
<feature type="compositionally biased region" description="Basic and acidic residues" evidence="4">
    <location>
        <begin position="67"/>
        <end position="77"/>
    </location>
</feature>
<dbReference type="GO" id="GO:0005654">
    <property type="term" value="C:nucleoplasm"/>
    <property type="evidence" value="ECO:0007669"/>
    <property type="project" value="TreeGrafter"/>
</dbReference>
<feature type="region of interest" description="Disordered" evidence="4">
    <location>
        <begin position="302"/>
        <end position="323"/>
    </location>
</feature>
<dbReference type="InterPro" id="IPR000504">
    <property type="entry name" value="RRM_dom"/>
</dbReference>
<dbReference type="Gene3D" id="3.30.70.330">
    <property type="match status" value="2"/>
</dbReference>
<keyword evidence="2" id="KW-0539">Nucleus</keyword>
<feature type="region of interest" description="Disordered" evidence="4">
    <location>
        <begin position="47"/>
        <end position="87"/>
    </location>
</feature>
<evidence type="ECO:0000313" key="6">
    <source>
        <dbReference type="EMBL" id="CAJ1409527.1"/>
    </source>
</evidence>
<evidence type="ECO:0000256" key="3">
    <source>
        <dbReference type="PROSITE-ProRule" id="PRU00176"/>
    </source>
</evidence>
<dbReference type="GO" id="GO:0010468">
    <property type="term" value="P:regulation of gene expression"/>
    <property type="evidence" value="ECO:0007669"/>
    <property type="project" value="TreeGrafter"/>
</dbReference>
<comment type="subcellular location">
    <subcellularLocation>
        <location evidence="1">Nucleus</location>
    </subcellularLocation>
</comment>
<dbReference type="PANTHER" id="PTHR48033:SF10">
    <property type="entry name" value="RNA-BINDING PROTEIN SQUID"/>
    <property type="match status" value="1"/>
</dbReference>